<feature type="domain" description="AP2/ERF" evidence="7">
    <location>
        <begin position="123"/>
        <end position="180"/>
    </location>
</feature>
<proteinExistence type="predicted"/>
<dbReference type="PRINTS" id="PR00367">
    <property type="entry name" value="ETHRSPELEMNT"/>
</dbReference>
<dbReference type="InterPro" id="IPR036955">
    <property type="entry name" value="AP2/ERF_dom_sf"/>
</dbReference>
<dbReference type="CDD" id="cd00018">
    <property type="entry name" value="AP2"/>
    <property type="match status" value="1"/>
</dbReference>
<name>A0A2K3MTY0_TRIPR</name>
<dbReference type="Proteomes" id="UP000236291">
    <property type="component" value="Unassembled WGS sequence"/>
</dbReference>
<dbReference type="Gene3D" id="3.30.730.10">
    <property type="entry name" value="AP2/ERF domain"/>
    <property type="match status" value="1"/>
</dbReference>
<protein>
    <submittedName>
        <fullName evidence="8">Ethylene-responsive transcription factor crf4-like protein</fullName>
    </submittedName>
</protein>
<dbReference type="STRING" id="57577.A0A2K3MTY0"/>
<accession>A0A2K3MTY0</accession>
<feature type="compositionally biased region" description="Basic and acidic residues" evidence="6">
    <location>
        <begin position="98"/>
        <end position="111"/>
    </location>
</feature>
<evidence type="ECO:0000256" key="5">
    <source>
        <dbReference type="ARBA" id="ARBA00023242"/>
    </source>
</evidence>
<dbReference type="SMART" id="SM00380">
    <property type="entry name" value="AP2"/>
    <property type="match status" value="1"/>
</dbReference>
<evidence type="ECO:0000256" key="2">
    <source>
        <dbReference type="ARBA" id="ARBA00023015"/>
    </source>
</evidence>
<dbReference type="PANTHER" id="PTHR31194:SF202">
    <property type="entry name" value="ETHYLENE-RESPONSIVE TRANSCRIPTION FACTOR ERF070"/>
    <property type="match status" value="1"/>
</dbReference>
<dbReference type="PROSITE" id="PS51032">
    <property type="entry name" value="AP2_ERF"/>
    <property type="match status" value="1"/>
</dbReference>
<keyword evidence="4" id="KW-0804">Transcription</keyword>
<dbReference type="GO" id="GO:0003677">
    <property type="term" value="F:DNA binding"/>
    <property type="evidence" value="ECO:0007669"/>
    <property type="project" value="UniProtKB-KW"/>
</dbReference>
<dbReference type="PANTHER" id="PTHR31194">
    <property type="entry name" value="SHN SHINE , DNA BINDING / TRANSCRIPTION FACTOR"/>
    <property type="match status" value="1"/>
</dbReference>
<evidence type="ECO:0000259" key="7">
    <source>
        <dbReference type="PROSITE" id="PS51032"/>
    </source>
</evidence>
<sequence length="359" mass="41218">MEQQQQQQQSILCKTTVHHQTFTKKYTKPNKRNDTNSNQIELPRVIRLTVTDADATDSSSDEETQCLIPRRRIKHYVNQIDIETVVETTVSGSKKRSSRESKLKSSRRPEKKVAVAVAKDERKFRGVRMRPWGKWAAEIRDPGTRVRLWLGTFNTAEEAAMVYDAAAIKFRGKDAVTNFGIPEFENAEKIEVVKEKTKININNVKTEISVSGEDSGDEFVNLSSPTSVLRFRREEMNENAKKPFNEDHESVVQPVEPVEPFGECEGETRFFEETNEFFRQEMDDVFNFPTTCEYFSSMFDETPMEFFDETTEVLVNECRLSDHVEFDKTHSLSSSSEALCEGDEILDDILLGLEPLVVL</sequence>
<comment type="subcellular location">
    <subcellularLocation>
        <location evidence="1">Nucleus</location>
    </subcellularLocation>
</comment>
<comment type="caution">
    <text evidence="8">The sequence shown here is derived from an EMBL/GenBank/DDBJ whole genome shotgun (WGS) entry which is preliminary data.</text>
</comment>
<dbReference type="InterPro" id="IPR050913">
    <property type="entry name" value="AP2/ERF_ERF"/>
</dbReference>
<evidence type="ECO:0000256" key="3">
    <source>
        <dbReference type="ARBA" id="ARBA00023125"/>
    </source>
</evidence>
<evidence type="ECO:0000313" key="8">
    <source>
        <dbReference type="EMBL" id="PNX94291.1"/>
    </source>
</evidence>
<dbReference type="GO" id="GO:0003700">
    <property type="term" value="F:DNA-binding transcription factor activity"/>
    <property type="evidence" value="ECO:0007669"/>
    <property type="project" value="InterPro"/>
</dbReference>
<dbReference type="InterPro" id="IPR016177">
    <property type="entry name" value="DNA-bd_dom_sf"/>
</dbReference>
<evidence type="ECO:0000256" key="6">
    <source>
        <dbReference type="SAM" id="MobiDB-lite"/>
    </source>
</evidence>
<reference evidence="8 9" key="1">
    <citation type="journal article" date="2014" name="Am. J. Bot.">
        <title>Genome assembly and annotation for red clover (Trifolium pratense; Fabaceae).</title>
        <authorList>
            <person name="Istvanek J."/>
            <person name="Jaros M."/>
            <person name="Krenek A."/>
            <person name="Repkova J."/>
        </authorList>
    </citation>
    <scope>NUCLEOTIDE SEQUENCE [LARGE SCALE GENOMIC DNA]</scope>
    <source>
        <strain evidence="9">cv. Tatra</strain>
        <tissue evidence="8">Young leaves</tissue>
    </source>
</reference>
<keyword evidence="5" id="KW-0539">Nucleus</keyword>
<dbReference type="FunFam" id="3.30.730.10:FF:000001">
    <property type="entry name" value="Ethylene-responsive transcription factor 2"/>
    <property type="match status" value="1"/>
</dbReference>
<dbReference type="EMBL" id="ASHM01012339">
    <property type="protein sequence ID" value="PNX94291.1"/>
    <property type="molecule type" value="Genomic_DNA"/>
</dbReference>
<dbReference type="Pfam" id="PF00847">
    <property type="entry name" value="AP2"/>
    <property type="match status" value="1"/>
</dbReference>
<dbReference type="SUPFAM" id="SSF54171">
    <property type="entry name" value="DNA-binding domain"/>
    <property type="match status" value="1"/>
</dbReference>
<evidence type="ECO:0000256" key="4">
    <source>
        <dbReference type="ARBA" id="ARBA00023163"/>
    </source>
</evidence>
<evidence type="ECO:0000256" key="1">
    <source>
        <dbReference type="ARBA" id="ARBA00004123"/>
    </source>
</evidence>
<gene>
    <name evidence="8" type="ORF">L195_g017464</name>
</gene>
<organism evidence="8 9">
    <name type="scientific">Trifolium pratense</name>
    <name type="common">Red clover</name>
    <dbReference type="NCBI Taxonomy" id="57577"/>
    <lineage>
        <taxon>Eukaryota</taxon>
        <taxon>Viridiplantae</taxon>
        <taxon>Streptophyta</taxon>
        <taxon>Embryophyta</taxon>
        <taxon>Tracheophyta</taxon>
        <taxon>Spermatophyta</taxon>
        <taxon>Magnoliopsida</taxon>
        <taxon>eudicotyledons</taxon>
        <taxon>Gunneridae</taxon>
        <taxon>Pentapetalae</taxon>
        <taxon>rosids</taxon>
        <taxon>fabids</taxon>
        <taxon>Fabales</taxon>
        <taxon>Fabaceae</taxon>
        <taxon>Papilionoideae</taxon>
        <taxon>50 kb inversion clade</taxon>
        <taxon>NPAAA clade</taxon>
        <taxon>Hologalegina</taxon>
        <taxon>IRL clade</taxon>
        <taxon>Trifolieae</taxon>
        <taxon>Trifolium</taxon>
    </lineage>
</organism>
<dbReference type="InterPro" id="IPR001471">
    <property type="entry name" value="AP2/ERF_dom"/>
</dbReference>
<dbReference type="AlphaFoldDB" id="A0A2K3MTY0"/>
<dbReference type="GO" id="GO:0005634">
    <property type="term" value="C:nucleus"/>
    <property type="evidence" value="ECO:0007669"/>
    <property type="project" value="UniProtKB-SubCell"/>
</dbReference>
<feature type="region of interest" description="Disordered" evidence="6">
    <location>
        <begin position="88"/>
        <end position="111"/>
    </location>
</feature>
<keyword evidence="2" id="KW-0805">Transcription regulation</keyword>
<keyword evidence="3" id="KW-0238">DNA-binding</keyword>
<reference evidence="8 9" key="2">
    <citation type="journal article" date="2017" name="Front. Plant Sci.">
        <title>Gene Classification and Mining of Molecular Markers Useful in Red Clover (Trifolium pratense) Breeding.</title>
        <authorList>
            <person name="Istvanek J."/>
            <person name="Dluhosova J."/>
            <person name="Dluhos P."/>
            <person name="Patkova L."/>
            <person name="Nedelnik J."/>
            <person name="Repkova J."/>
        </authorList>
    </citation>
    <scope>NUCLEOTIDE SEQUENCE [LARGE SCALE GENOMIC DNA]</scope>
    <source>
        <strain evidence="9">cv. Tatra</strain>
        <tissue evidence="8">Young leaves</tissue>
    </source>
</reference>
<evidence type="ECO:0000313" key="9">
    <source>
        <dbReference type="Proteomes" id="UP000236291"/>
    </source>
</evidence>